<keyword evidence="1" id="KW-0234">DNA repair</keyword>
<name>A0A9Q0C5L4_9POAL</name>
<evidence type="ECO:0000256" key="1">
    <source>
        <dbReference type="RuleBase" id="RU363044"/>
    </source>
</evidence>
<keyword evidence="1" id="KW-0547">Nucleotide-binding</keyword>
<dbReference type="InterPro" id="IPR003871">
    <property type="entry name" value="RFA1B/D_OB_1st"/>
</dbReference>
<keyword evidence="3" id="KW-1133">Transmembrane helix</keyword>
<dbReference type="GO" id="GO:0016787">
    <property type="term" value="F:hydrolase activity"/>
    <property type="evidence" value="ECO:0007669"/>
    <property type="project" value="UniProtKB-KW"/>
</dbReference>
<dbReference type="InterPro" id="IPR049163">
    <property type="entry name" value="Pif1-like_2B_dom"/>
</dbReference>
<dbReference type="Pfam" id="PF05970">
    <property type="entry name" value="PIF1"/>
    <property type="match status" value="1"/>
</dbReference>
<dbReference type="GO" id="GO:0000723">
    <property type="term" value="P:telomere maintenance"/>
    <property type="evidence" value="ECO:0007669"/>
    <property type="project" value="InterPro"/>
</dbReference>
<dbReference type="PANTHER" id="PTHR10492">
    <property type="match status" value="1"/>
</dbReference>
<keyword evidence="1" id="KW-0233">DNA recombination</keyword>
<dbReference type="Pfam" id="PF08646">
    <property type="entry name" value="Rep_fac-A_C"/>
    <property type="match status" value="1"/>
</dbReference>
<dbReference type="GO" id="GO:0005524">
    <property type="term" value="F:ATP binding"/>
    <property type="evidence" value="ECO:0007669"/>
    <property type="project" value="UniProtKB-KW"/>
</dbReference>
<feature type="transmembrane region" description="Helical" evidence="3">
    <location>
        <begin position="104"/>
        <end position="130"/>
    </location>
</feature>
<dbReference type="EC" id="5.6.2.3" evidence="1"/>
<dbReference type="GO" id="GO:0043139">
    <property type="term" value="F:5'-3' DNA helicase activity"/>
    <property type="evidence" value="ECO:0007669"/>
    <property type="project" value="UniProtKB-EC"/>
</dbReference>
<feature type="region of interest" description="Disordered" evidence="2">
    <location>
        <begin position="2089"/>
        <end position="2132"/>
    </location>
</feature>
<dbReference type="GO" id="GO:0006281">
    <property type="term" value="P:DNA repair"/>
    <property type="evidence" value="ECO:0007669"/>
    <property type="project" value="UniProtKB-KW"/>
</dbReference>
<keyword evidence="3" id="KW-0472">Membrane</keyword>
<comment type="similarity">
    <text evidence="1">Belongs to the helicase family.</text>
</comment>
<keyword evidence="3" id="KW-0812">Transmembrane</keyword>
<dbReference type="PANTHER" id="PTHR10492:SF57">
    <property type="entry name" value="ATP-DEPENDENT DNA HELICASE"/>
    <property type="match status" value="1"/>
</dbReference>
<feature type="domain" description="DNA helicase Pif1-like DEAD-box helicase" evidence="5">
    <location>
        <begin position="1187"/>
        <end position="1407"/>
    </location>
</feature>
<dbReference type="InterPro" id="IPR012340">
    <property type="entry name" value="NA-bd_OB-fold"/>
</dbReference>
<keyword evidence="1" id="KW-0067">ATP-binding</keyword>
<comment type="catalytic activity">
    <reaction evidence="1">
        <text>ATP + H2O = ADP + phosphate + H(+)</text>
        <dbReference type="Rhea" id="RHEA:13065"/>
        <dbReference type="ChEBI" id="CHEBI:15377"/>
        <dbReference type="ChEBI" id="CHEBI:15378"/>
        <dbReference type="ChEBI" id="CHEBI:30616"/>
        <dbReference type="ChEBI" id="CHEBI:43474"/>
        <dbReference type="ChEBI" id="CHEBI:456216"/>
        <dbReference type="EC" id="5.6.2.3"/>
    </reaction>
</comment>
<feature type="region of interest" description="Disordered" evidence="2">
    <location>
        <begin position="138"/>
        <end position="166"/>
    </location>
</feature>
<evidence type="ECO:0000259" key="7">
    <source>
        <dbReference type="Pfam" id="PF14214"/>
    </source>
</evidence>
<evidence type="ECO:0000259" key="8">
    <source>
        <dbReference type="Pfam" id="PF21530"/>
    </source>
</evidence>
<evidence type="ECO:0000256" key="3">
    <source>
        <dbReference type="SAM" id="Phobius"/>
    </source>
</evidence>
<keyword evidence="10" id="KW-1185">Reference proteome</keyword>
<dbReference type="Pfam" id="PF21530">
    <property type="entry name" value="Pif1_2B_dom"/>
    <property type="match status" value="1"/>
</dbReference>
<reference evidence="9" key="1">
    <citation type="journal article" date="2022" name="Cell">
        <title>Repeat-based holocentromeres influence genome architecture and karyotype evolution.</title>
        <authorList>
            <person name="Hofstatter P.G."/>
            <person name="Thangavel G."/>
            <person name="Lux T."/>
            <person name="Neumann P."/>
            <person name="Vondrak T."/>
            <person name="Novak P."/>
            <person name="Zhang M."/>
            <person name="Costa L."/>
            <person name="Castellani M."/>
            <person name="Scott A."/>
            <person name="Toegelov H."/>
            <person name="Fuchs J."/>
            <person name="Mata-Sucre Y."/>
            <person name="Dias Y."/>
            <person name="Vanzela A.L.L."/>
            <person name="Huettel B."/>
            <person name="Almeida C.C.S."/>
            <person name="Simkova H."/>
            <person name="Souza G."/>
            <person name="Pedrosa-Harand A."/>
            <person name="Macas J."/>
            <person name="Mayer K.F.X."/>
            <person name="Houben A."/>
            <person name="Marques A."/>
        </authorList>
    </citation>
    <scope>NUCLEOTIDE SEQUENCE</scope>
    <source>
        <strain evidence="9">RhyBre1mFocal</strain>
    </source>
</reference>
<evidence type="ECO:0000259" key="6">
    <source>
        <dbReference type="Pfam" id="PF08646"/>
    </source>
</evidence>
<feature type="domain" description="DNA helicase Pif1-like 2B" evidence="8">
    <location>
        <begin position="1510"/>
        <end position="1554"/>
    </location>
</feature>
<keyword evidence="1" id="KW-0378">Hydrolase</keyword>
<dbReference type="InterPro" id="IPR027417">
    <property type="entry name" value="P-loop_NTPase"/>
</dbReference>
<organism evidence="9 10">
    <name type="scientific">Rhynchospora breviuscula</name>
    <dbReference type="NCBI Taxonomy" id="2022672"/>
    <lineage>
        <taxon>Eukaryota</taxon>
        <taxon>Viridiplantae</taxon>
        <taxon>Streptophyta</taxon>
        <taxon>Embryophyta</taxon>
        <taxon>Tracheophyta</taxon>
        <taxon>Spermatophyta</taxon>
        <taxon>Magnoliopsida</taxon>
        <taxon>Liliopsida</taxon>
        <taxon>Poales</taxon>
        <taxon>Cyperaceae</taxon>
        <taxon>Cyperoideae</taxon>
        <taxon>Rhynchosporeae</taxon>
        <taxon>Rhynchospora</taxon>
    </lineage>
</organism>
<dbReference type="Pfam" id="PF14214">
    <property type="entry name" value="Helitron_like_N"/>
    <property type="match status" value="1"/>
</dbReference>
<dbReference type="InterPro" id="IPR013955">
    <property type="entry name" value="Rep_factor-A_C"/>
</dbReference>
<evidence type="ECO:0000313" key="10">
    <source>
        <dbReference type="Proteomes" id="UP001151287"/>
    </source>
</evidence>
<feature type="domain" description="Helitron helicase-like" evidence="7">
    <location>
        <begin position="496"/>
        <end position="661"/>
    </location>
</feature>
<dbReference type="SUPFAM" id="SSF50249">
    <property type="entry name" value="Nucleic acid-binding proteins"/>
    <property type="match status" value="3"/>
</dbReference>
<dbReference type="InterPro" id="IPR010285">
    <property type="entry name" value="DNA_helicase_pif1-like_DEAD"/>
</dbReference>
<keyword evidence="1" id="KW-0347">Helicase</keyword>
<evidence type="ECO:0000256" key="2">
    <source>
        <dbReference type="SAM" id="MobiDB-lite"/>
    </source>
</evidence>
<sequence length="2132" mass="239866">MTQPTTDPALLFSPSAHTSAVPSGHSKVYDCLGVPYGSSRSLSAPVLLRESSAFLFFSLPPLFSSAFFSSVLPVRPFSFGLLLLLLCSGACCLSGLLLSISCCFFFSALVVAAYQDSLFLLSVQLAPACFMPRSKRPRSSAGVASSSAQNTISSPRPARSRRSGPRGRIATLEADHSVPPPSAPSNPRPSLQQYRSCLGPSPVLLDFGDPDRVCPDCHALFWYQERCRSASSAATPVYTLCCREGRVSLPAIEDPPEPLRTLLDPSAGPDSVHFHSAIRTYNSMFTFSSMGVKLDQQINRSAGPYVFRVSGQACHRIGSLTPPEGQRPAYAQLYFYDTANEVQNRIASVPDSSLTNRPREYIVVQLRDMLYEHNIIAQGFRTARDRIGSSAGDDFHLRISSSRNQQGVQYSTPAADEVVGLLVGDFNETSSTRDIIIHSRPGHLQRINPLHPKYFALQYPLLLARGEDSFTEDIEYDLLAASSSNVRRPHVTMLEYYRYRLHVRTDESPALFRSGRLFQQICVDMYACIEDARLTYLYHNQDSLRMDSVHNIRTAILQGDMFGYQVGKRFILPASFVGGPRYLFQNYQDALAVCRSLGPPHLFITFTCNPAWGEIRRNLMPGQQASDRPDLTCRVFRMKVQEMIKDIRERNCFGAVAACQYSSLLFPFIMTCYNNSVQSFFPFLFYSFIFHYSSGFFSLCVVIYTVEFQKRGLPHVHIIVWLADRAALSGASGIDSVISAKLPDPLVDPEAYAAVSRFMMHGPCGATRPYSPCMENGKCKKYFPKKFTESTVLTHDEFVRYRRRNHGITVEKNGSILDNRHVVPHNIKMLLKYNAHINVERCHSSSMVKYLFKYITKGHDRAIVAVQPASDTPSTSSQQPETAQTTVDEIRHYLDCRYLTPPEAIWRIFSFDVHYSYPSIERLPIHLPSQNNIVFSDFQELDEMANSDSFAFTKLIAWFELNKTDELARGLTYIEIPSKFTWKQDEKTWAPRQQNRKRLARMLFVHPNAGELYYLRMLLNIVRGPTSFEDIRTVNNVLYATFQEACDALGLLDDDNEWLYTLQEAAVTASARQVRKLFVDILLYSEVTDPAELWDACWRLMGDDILYNIRSRYRIPQFNCSDAMLKDHILYELEDMLISRGSSLESVKLPHPVEQRLYEANNTLLAQQLSYNTVDLRERVPVLLNSLNSEQSHILHQILISVQNRQGRQFFVYGPGGTGKTHLWSALTAKLRSEGKIVLTVASSGLSSLLLHGGVTAYSRFKIPINLTDKSTCDIKKNSQLARLIMSASLIIWDEAPMSHRHCFESLDRTLRDLLASTDSALAHTPFGGMTVVLGGDFRQILPVVPRGSRHDTIGASIVHSALWDRFVVLRLTQNMRLMRCRDDPAQAARIAEFASWLLAVGDGNVPALALDDAALYEWIKIPEQFLINYDGDEQQAIIDEIYPDLHASQIYDDYLRQRAILATKNNLVDSLNEKILSQLPGQLFQYYSSNTAAGKDKIDDELRGTYPDEYLHNITSGGLPPHCLGLKIGVPVMLLRNINQPNGLCNGTRMVITACADRFLKARIITGSAIGQEVYIPRIVFVHENDNLPFNLRRKQFPVRVCYAMTINKSQGQSLDRVGVFLPEPINMLDLVKISDLLNMPHSVKIQARIIRVWAAKGPDNPVIWYYAAILMDTADNVIEARIQKEHYQRLSRLLEGRICEIAKFAVKTAPKQYHAVKGDHIISFTKQTTLTRLASSSLPIPMHYFDLQRLDAVGTDITDTNKMIDIIGRIAGFSPVRPDTEADHHKPAQMIYLANERGYMLEVTLWRQFLPLFDTARLHEESKNGPVVIICAAVQINEWDDVYNVKAISSTRFYFDRTIPEIARFIASLPSDLPPIILNTEGPPYDGMPVTNVVQQIQQPDPQTVTISEFLAIPVTTYSDALYKCVASITDLINRYEWHYDACKKCTSRLKNRYCQRCAMHRDDFIDWYKLQLQVKDQTGTAEFTALGKVAKIIIGADVKAMVKEQDTTDNDAPQQVLAIIGKAYQFTVLPKESTKFEGIRMNTIIRVDAVPPTSSLFLPIEQQDPSTALIHTTGAATSKALSNEIISDQAVHSPQHPAGSTPSTPPPTLDSTTPIPDKQQPSPDEKGFS</sequence>
<evidence type="ECO:0000259" key="4">
    <source>
        <dbReference type="Pfam" id="PF02721"/>
    </source>
</evidence>
<dbReference type="Gene3D" id="3.40.50.300">
    <property type="entry name" value="P-loop containing nucleotide triphosphate hydrolases"/>
    <property type="match status" value="1"/>
</dbReference>
<comment type="cofactor">
    <cofactor evidence="1">
        <name>Mg(2+)</name>
        <dbReference type="ChEBI" id="CHEBI:18420"/>
    </cofactor>
</comment>
<comment type="caution">
    <text evidence="9">The sequence shown here is derived from an EMBL/GenBank/DDBJ whole genome shotgun (WGS) entry which is preliminary data.</text>
</comment>
<feature type="domain" description="Replication protein A 70 kDa DNA-binding subunit B/D first OB fold" evidence="4">
    <location>
        <begin position="1634"/>
        <end position="1733"/>
    </location>
</feature>
<gene>
    <name evidence="9" type="ORF">LUZ63_018980</name>
</gene>
<dbReference type="OrthoDB" id="1929357at2759"/>
<dbReference type="SUPFAM" id="SSF52540">
    <property type="entry name" value="P-loop containing nucleoside triphosphate hydrolases"/>
    <property type="match status" value="2"/>
</dbReference>
<keyword evidence="1" id="KW-0227">DNA damage</keyword>
<dbReference type="Proteomes" id="UP001151287">
    <property type="component" value="Unassembled WGS sequence"/>
</dbReference>
<feature type="compositionally biased region" description="Polar residues" evidence="2">
    <location>
        <begin position="142"/>
        <end position="151"/>
    </location>
</feature>
<dbReference type="EMBL" id="JAMQYH010000005">
    <property type="protein sequence ID" value="KAJ1687590.1"/>
    <property type="molecule type" value="Genomic_DNA"/>
</dbReference>
<feature type="compositionally biased region" description="Pro residues" evidence="2">
    <location>
        <begin position="178"/>
        <end position="187"/>
    </location>
</feature>
<dbReference type="Pfam" id="PF02721">
    <property type="entry name" value="DUF223"/>
    <property type="match status" value="1"/>
</dbReference>
<proteinExistence type="inferred from homology"/>
<dbReference type="CDD" id="cd04481">
    <property type="entry name" value="RPA1_DBD_B_like"/>
    <property type="match status" value="1"/>
</dbReference>
<protein>
    <recommendedName>
        <fullName evidence="1">ATP-dependent DNA helicase</fullName>
        <ecNumber evidence="1">5.6.2.3</ecNumber>
    </recommendedName>
</protein>
<evidence type="ECO:0000313" key="9">
    <source>
        <dbReference type="EMBL" id="KAJ1687590.1"/>
    </source>
</evidence>
<dbReference type="GO" id="GO:0006310">
    <property type="term" value="P:DNA recombination"/>
    <property type="evidence" value="ECO:0007669"/>
    <property type="project" value="UniProtKB-KW"/>
</dbReference>
<dbReference type="InterPro" id="IPR025476">
    <property type="entry name" value="Helitron_helicase-like"/>
</dbReference>
<dbReference type="Gene3D" id="2.40.50.140">
    <property type="entry name" value="Nucleic acid-binding proteins"/>
    <property type="match status" value="3"/>
</dbReference>
<feature type="region of interest" description="Disordered" evidence="2">
    <location>
        <begin position="172"/>
        <end position="191"/>
    </location>
</feature>
<feature type="domain" description="Replication factor A C-terminal" evidence="6">
    <location>
        <begin position="1931"/>
        <end position="2045"/>
    </location>
</feature>
<accession>A0A9Q0C5L4</accession>
<evidence type="ECO:0000259" key="5">
    <source>
        <dbReference type="Pfam" id="PF05970"/>
    </source>
</evidence>